<proteinExistence type="predicted"/>
<dbReference type="SUPFAM" id="SSF55729">
    <property type="entry name" value="Acyl-CoA N-acyltransferases (Nat)"/>
    <property type="match status" value="1"/>
</dbReference>
<comment type="caution">
    <text evidence="4">The sequence shown here is derived from an EMBL/GenBank/DDBJ whole genome shotgun (WGS) entry which is preliminary data.</text>
</comment>
<dbReference type="Proteomes" id="UP000620633">
    <property type="component" value="Unassembled WGS sequence"/>
</dbReference>
<protein>
    <submittedName>
        <fullName evidence="4">N-acetyltransferase</fullName>
    </submittedName>
</protein>
<dbReference type="InterPro" id="IPR016181">
    <property type="entry name" value="Acyl_CoA_acyltransferase"/>
</dbReference>
<evidence type="ECO:0000256" key="2">
    <source>
        <dbReference type="ARBA" id="ARBA00023315"/>
    </source>
</evidence>
<evidence type="ECO:0000313" key="5">
    <source>
        <dbReference type="Proteomes" id="UP000620633"/>
    </source>
</evidence>
<sequence length="165" mass="17445">MTTELPSAPENLLTAVMDAAPDDPRVLALIAAQQAELRALYADTTEVTEAFDPASLTEVGCVLLGAERGGALIGCGALKRWDGDTAEVKRMYVTPDARGSGAAQALLDALVVGGRALGYRRLVLETGDRQQAAIGLYMRAGFRRIPNFGVYAGVENSMCFELPLG</sequence>
<feature type="domain" description="N-acetyltransferase" evidence="3">
    <location>
        <begin position="24"/>
        <end position="163"/>
    </location>
</feature>
<evidence type="ECO:0000259" key="3">
    <source>
        <dbReference type="PROSITE" id="PS51186"/>
    </source>
</evidence>
<dbReference type="CDD" id="cd04301">
    <property type="entry name" value="NAT_SF"/>
    <property type="match status" value="1"/>
</dbReference>
<dbReference type="InterPro" id="IPR050832">
    <property type="entry name" value="Bact_Acetyltransf"/>
</dbReference>
<dbReference type="Gene3D" id="3.40.630.30">
    <property type="match status" value="1"/>
</dbReference>
<dbReference type="PANTHER" id="PTHR43877:SF2">
    <property type="entry name" value="AMINOALKYLPHOSPHONATE N-ACETYLTRANSFERASE-RELATED"/>
    <property type="match status" value="1"/>
</dbReference>
<dbReference type="PANTHER" id="PTHR43877">
    <property type="entry name" value="AMINOALKYLPHOSPHONATE N-ACETYLTRANSFERASE-RELATED-RELATED"/>
    <property type="match status" value="1"/>
</dbReference>
<dbReference type="RefSeq" id="WP_189102781.1">
    <property type="nucleotide sequence ID" value="NZ_BMQO01000016.1"/>
</dbReference>
<dbReference type="EMBL" id="BMQO01000016">
    <property type="protein sequence ID" value="GGS34907.1"/>
    <property type="molecule type" value="Genomic_DNA"/>
</dbReference>
<reference evidence="5" key="1">
    <citation type="journal article" date="2019" name="Int. J. Syst. Evol. Microbiol.">
        <title>The Global Catalogue of Microorganisms (GCM) 10K type strain sequencing project: providing services to taxonomists for standard genome sequencing and annotation.</title>
        <authorList>
            <consortium name="The Broad Institute Genomics Platform"/>
            <consortium name="The Broad Institute Genome Sequencing Center for Infectious Disease"/>
            <person name="Wu L."/>
            <person name="Ma J."/>
        </authorList>
    </citation>
    <scope>NUCLEOTIDE SEQUENCE [LARGE SCALE GENOMIC DNA]</scope>
    <source>
        <strain evidence="5">JCM 31406</strain>
    </source>
</reference>
<name>A0ABQ2SN44_9DEIO</name>
<evidence type="ECO:0000313" key="4">
    <source>
        <dbReference type="EMBL" id="GGS34907.1"/>
    </source>
</evidence>
<gene>
    <name evidence="4" type="ORF">GCM10008961_28260</name>
</gene>
<organism evidence="4 5">
    <name type="scientific">Deinococcus knuensis</name>
    <dbReference type="NCBI Taxonomy" id="1837380"/>
    <lineage>
        <taxon>Bacteria</taxon>
        <taxon>Thermotogati</taxon>
        <taxon>Deinococcota</taxon>
        <taxon>Deinococci</taxon>
        <taxon>Deinococcales</taxon>
        <taxon>Deinococcaceae</taxon>
        <taxon>Deinococcus</taxon>
    </lineage>
</organism>
<dbReference type="PROSITE" id="PS51186">
    <property type="entry name" value="GNAT"/>
    <property type="match status" value="1"/>
</dbReference>
<dbReference type="InterPro" id="IPR000182">
    <property type="entry name" value="GNAT_dom"/>
</dbReference>
<accession>A0ABQ2SN44</accession>
<dbReference type="Pfam" id="PF00583">
    <property type="entry name" value="Acetyltransf_1"/>
    <property type="match status" value="1"/>
</dbReference>
<keyword evidence="5" id="KW-1185">Reference proteome</keyword>
<evidence type="ECO:0000256" key="1">
    <source>
        <dbReference type="ARBA" id="ARBA00022679"/>
    </source>
</evidence>
<keyword evidence="1" id="KW-0808">Transferase</keyword>
<keyword evidence="2" id="KW-0012">Acyltransferase</keyword>